<dbReference type="PROSITE" id="PS51257">
    <property type="entry name" value="PROKAR_LIPOPROTEIN"/>
    <property type="match status" value="1"/>
</dbReference>
<dbReference type="Pfam" id="PF14054">
    <property type="entry name" value="DUF4249"/>
    <property type="match status" value="1"/>
</dbReference>
<reference evidence="1" key="1">
    <citation type="submission" date="2022-02" db="EMBL/GenBank/DDBJ databases">
        <title>Polaribacter sp. MSW13, isolated from seawater.</title>
        <authorList>
            <person name="Kristyanto S."/>
            <person name="Jung J."/>
            <person name="Jeon C.O."/>
        </authorList>
    </citation>
    <scope>NUCLEOTIDE SEQUENCE</scope>
    <source>
        <strain evidence="1">MSW13</strain>
    </source>
</reference>
<dbReference type="RefSeq" id="WP_242179425.1">
    <property type="nucleotide sequence ID" value="NZ_JAKQYM010000015.1"/>
</dbReference>
<gene>
    <name evidence="1" type="ORF">MC378_14140</name>
</gene>
<dbReference type="Proteomes" id="UP001139369">
    <property type="component" value="Unassembled WGS sequence"/>
</dbReference>
<dbReference type="AlphaFoldDB" id="A0A9X1VQC3"/>
<name>A0A9X1VQC3_9FLAO</name>
<protein>
    <submittedName>
        <fullName evidence="1">DUF4249 domain-containing protein</fullName>
    </submittedName>
</protein>
<sequence length="296" mass="33753">MKKYLVCSLCFILFFSCVEEFNLDLDKVQQRVVIEGLVENNTGPHYIRITKSSTGAFIKNNYLDIDENVEIIEDAIVIISDDSGQTEQLMLVPENSNDAIVLNKGGYYRTTNFVGEPNHLYTLTVTTKEGKTYSASDYMKPPPIINSLSYELRVSEKDGQEYYVPLLSFFEPQETKNYYLINQNFERTNHNGITNWEFEVLSDKNLNSGNIEVFLDNGASPQDFGYYYYFIGDEINIKMSSISQEAYSYFKFLLEQFKQDGGVYSPAPASPPTNIDNNGLGFFQASSFIKSKVIIE</sequence>
<dbReference type="EMBL" id="JAKQYM010000015">
    <property type="protein sequence ID" value="MCI2230315.1"/>
    <property type="molecule type" value="Genomic_DNA"/>
</dbReference>
<keyword evidence="2" id="KW-1185">Reference proteome</keyword>
<evidence type="ECO:0000313" key="1">
    <source>
        <dbReference type="EMBL" id="MCI2230315.1"/>
    </source>
</evidence>
<proteinExistence type="predicted"/>
<organism evidence="1 2">
    <name type="scientific">Polaribacter marinus</name>
    <dbReference type="NCBI Taxonomy" id="2916838"/>
    <lineage>
        <taxon>Bacteria</taxon>
        <taxon>Pseudomonadati</taxon>
        <taxon>Bacteroidota</taxon>
        <taxon>Flavobacteriia</taxon>
        <taxon>Flavobacteriales</taxon>
        <taxon>Flavobacteriaceae</taxon>
    </lineage>
</organism>
<dbReference type="InterPro" id="IPR025345">
    <property type="entry name" value="DUF4249"/>
</dbReference>
<accession>A0A9X1VQC3</accession>
<evidence type="ECO:0000313" key="2">
    <source>
        <dbReference type="Proteomes" id="UP001139369"/>
    </source>
</evidence>
<comment type="caution">
    <text evidence="1">The sequence shown here is derived from an EMBL/GenBank/DDBJ whole genome shotgun (WGS) entry which is preliminary data.</text>
</comment>